<dbReference type="GO" id="GO:0003755">
    <property type="term" value="F:peptidyl-prolyl cis-trans isomerase activity"/>
    <property type="evidence" value="ECO:0007669"/>
    <property type="project" value="UniProtKB-KW"/>
</dbReference>
<dbReference type="InterPro" id="IPR050280">
    <property type="entry name" value="OMP_Chaperone_SurA"/>
</dbReference>
<dbReference type="PANTHER" id="PTHR47637:SF1">
    <property type="entry name" value="CHAPERONE SURA"/>
    <property type="match status" value="1"/>
</dbReference>
<dbReference type="Gene3D" id="1.10.4030.10">
    <property type="entry name" value="Porin chaperone SurA, peptide-binding domain"/>
    <property type="match status" value="1"/>
</dbReference>
<evidence type="ECO:0000259" key="4">
    <source>
        <dbReference type="PROSITE" id="PS50198"/>
    </source>
</evidence>
<accession>A0A2S7TYZ0</accession>
<dbReference type="AlphaFoldDB" id="A0A2S7TYZ0"/>
<dbReference type="Pfam" id="PF13624">
    <property type="entry name" value="SurA_N_3"/>
    <property type="match status" value="1"/>
</dbReference>
<evidence type="ECO:0000313" key="6">
    <source>
        <dbReference type="Proteomes" id="UP000239907"/>
    </source>
</evidence>
<feature type="chain" id="PRO_5015584442" description="PpiC domain-containing protein" evidence="3">
    <location>
        <begin position="20"/>
        <end position="327"/>
    </location>
</feature>
<gene>
    <name evidence="5" type="ORF">BSZ32_05220</name>
</gene>
<dbReference type="InterPro" id="IPR027304">
    <property type="entry name" value="Trigger_fact/SurA_dom_sf"/>
</dbReference>
<comment type="caution">
    <text evidence="5">The sequence shown here is derived from an EMBL/GenBank/DDBJ whole genome shotgun (WGS) entry which is preliminary data.</text>
</comment>
<evidence type="ECO:0000256" key="2">
    <source>
        <dbReference type="PROSITE-ProRule" id="PRU00278"/>
    </source>
</evidence>
<dbReference type="PROSITE" id="PS50198">
    <property type="entry name" value="PPIC_PPIASE_2"/>
    <property type="match status" value="1"/>
</dbReference>
<sequence>MKFLLHLAIGIGLALSATAAVELNGIAAKVNGRVVTKNEVAFALAPLRAYLSTKYPRKTPSYYKELKEAQTKIVDELIERELVLHEFKTIGAQIPEHIVDSEIRRKIRADYNNNVGLFREELQSKGLSFKKYRELIHRQLIVQAMRSQQFSDTPPATPEEMRKEYAKLKPELRDTAKDKCDFEKIYIPKIDEDNLLATADSQLELTEGIVAKLKKGDEFTPLAKEHSKDAWAEDGGLQQDVDRIDLSPVIATMIFEEPTGTVIGPLEDAGGYHIIVVNKKSLGPAPDMADPEVRKIVRRNVEREKSSARYKRWIKGLKRTAMIDIKV</sequence>
<keyword evidence="1 3" id="KW-0732">Signal</keyword>
<name>A0A2S7TYZ0_9BACT</name>
<keyword evidence="6" id="KW-1185">Reference proteome</keyword>
<organism evidence="5 6">
    <name type="scientific">Rubritalea profundi</name>
    <dbReference type="NCBI Taxonomy" id="1658618"/>
    <lineage>
        <taxon>Bacteria</taxon>
        <taxon>Pseudomonadati</taxon>
        <taxon>Verrucomicrobiota</taxon>
        <taxon>Verrucomicrobiia</taxon>
        <taxon>Verrucomicrobiales</taxon>
        <taxon>Rubritaleaceae</taxon>
        <taxon>Rubritalea</taxon>
    </lineage>
</organism>
<evidence type="ECO:0000313" key="5">
    <source>
        <dbReference type="EMBL" id="PQJ27959.1"/>
    </source>
</evidence>
<feature type="signal peptide" evidence="3">
    <location>
        <begin position="1"/>
        <end position="19"/>
    </location>
</feature>
<proteinExistence type="predicted"/>
<dbReference type="PANTHER" id="PTHR47637">
    <property type="entry name" value="CHAPERONE SURA"/>
    <property type="match status" value="1"/>
</dbReference>
<dbReference type="InterPro" id="IPR046357">
    <property type="entry name" value="PPIase_dom_sf"/>
</dbReference>
<evidence type="ECO:0000256" key="1">
    <source>
        <dbReference type="ARBA" id="ARBA00022729"/>
    </source>
</evidence>
<protein>
    <recommendedName>
        <fullName evidence="4">PpiC domain-containing protein</fullName>
    </recommendedName>
</protein>
<reference evidence="5 6" key="1">
    <citation type="submission" date="2016-12" db="EMBL/GenBank/DDBJ databases">
        <title>Study of bacterial adaptation to deep sea.</title>
        <authorList>
            <person name="Song J."/>
            <person name="Yoshizawa S."/>
            <person name="Kogure K."/>
        </authorList>
    </citation>
    <scope>NUCLEOTIDE SEQUENCE [LARGE SCALE GENOMIC DNA]</scope>
    <source>
        <strain evidence="5 6">SAORIC-165</strain>
    </source>
</reference>
<dbReference type="SUPFAM" id="SSF54534">
    <property type="entry name" value="FKBP-like"/>
    <property type="match status" value="1"/>
</dbReference>
<dbReference type="EMBL" id="MQWA01000001">
    <property type="protein sequence ID" value="PQJ27959.1"/>
    <property type="molecule type" value="Genomic_DNA"/>
</dbReference>
<dbReference type="OrthoDB" id="9778023at2"/>
<dbReference type="InterPro" id="IPR000297">
    <property type="entry name" value="PPIase_PpiC"/>
</dbReference>
<dbReference type="Proteomes" id="UP000239907">
    <property type="component" value="Unassembled WGS sequence"/>
</dbReference>
<dbReference type="RefSeq" id="WP_105042453.1">
    <property type="nucleotide sequence ID" value="NZ_MQWA01000001.1"/>
</dbReference>
<feature type="domain" description="PpiC" evidence="4">
    <location>
        <begin position="187"/>
        <end position="279"/>
    </location>
</feature>
<evidence type="ECO:0000256" key="3">
    <source>
        <dbReference type="SAM" id="SignalP"/>
    </source>
</evidence>
<keyword evidence="2" id="KW-0413">Isomerase</keyword>
<dbReference type="SUPFAM" id="SSF109998">
    <property type="entry name" value="Triger factor/SurA peptide-binding domain-like"/>
    <property type="match status" value="1"/>
</dbReference>
<dbReference type="Pfam" id="PF00639">
    <property type="entry name" value="Rotamase"/>
    <property type="match status" value="1"/>
</dbReference>
<keyword evidence="2" id="KW-0697">Rotamase</keyword>
<dbReference type="Gene3D" id="3.10.50.40">
    <property type="match status" value="1"/>
</dbReference>